<dbReference type="PANTHER" id="PTHR11799:SF12">
    <property type="entry name" value="PARAOXONASE-RELATED"/>
    <property type="match status" value="1"/>
</dbReference>
<dbReference type="Gene3D" id="2.120.10.30">
    <property type="entry name" value="TolB, C-terminal domain"/>
    <property type="match status" value="1"/>
</dbReference>
<dbReference type="Proteomes" id="UP000001307">
    <property type="component" value="Unassembled WGS sequence"/>
</dbReference>
<proteinExistence type="predicted"/>
<organism evidence="2">
    <name type="scientific">Oikopleura dioica</name>
    <name type="common">Tunicate</name>
    <dbReference type="NCBI Taxonomy" id="34765"/>
    <lineage>
        <taxon>Eukaryota</taxon>
        <taxon>Metazoa</taxon>
        <taxon>Chordata</taxon>
        <taxon>Tunicata</taxon>
        <taxon>Appendicularia</taxon>
        <taxon>Copelata</taxon>
        <taxon>Oikopleuridae</taxon>
        <taxon>Oikopleura</taxon>
    </lineage>
</organism>
<accession>E4WVF3</accession>
<evidence type="ECO:0008006" key="4">
    <source>
        <dbReference type="Google" id="ProtNLM"/>
    </source>
</evidence>
<reference evidence="2" key="1">
    <citation type="journal article" date="2010" name="Science">
        <title>Plasticity of animal genome architecture unmasked by rapid evolution of a pelagic tunicate.</title>
        <authorList>
            <person name="Denoeud F."/>
            <person name="Henriet S."/>
            <person name="Mungpakdee S."/>
            <person name="Aury J.M."/>
            <person name="Da Silva C."/>
            <person name="Brinkmann H."/>
            <person name="Mikhaleva J."/>
            <person name="Olsen L.C."/>
            <person name="Jubin C."/>
            <person name="Canestro C."/>
            <person name="Bouquet J.M."/>
            <person name="Danks G."/>
            <person name="Poulain J."/>
            <person name="Campsteijn C."/>
            <person name="Adamski M."/>
            <person name="Cross I."/>
            <person name="Yadetie F."/>
            <person name="Muffato M."/>
            <person name="Louis A."/>
            <person name="Butcher S."/>
            <person name="Tsagkogeorga G."/>
            <person name="Konrad A."/>
            <person name="Singh S."/>
            <person name="Jensen M.F."/>
            <person name="Cong E.H."/>
            <person name="Eikeseth-Otteraa H."/>
            <person name="Noel B."/>
            <person name="Anthouard V."/>
            <person name="Porcel B.M."/>
            <person name="Kachouri-Lafond R."/>
            <person name="Nishino A."/>
            <person name="Ugolini M."/>
            <person name="Chourrout P."/>
            <person name="Nishida H."/>
            <person name="Aasland R."/>
            <person name="Huzurbazar S."/>
            <person name="Westhof E."/>
            <person name="Delsuc F."/>
            <person name="Lehrach H."/>
            <person name="Reinhardt R."/>
            <person name="Weissenbach J."/>
            <person name="Roy S.W."/>
            <person name="Artiguenave F."/>
            <person name="Postlethwait J.H."/>
            <person name="Manak J.R."/>
            <person name="Thompson E.M."/>
            <person name="Jaillon O."/>
            <person name="Du Pasquier L."/>
            <person name="Boudinot P."/>
            <person name="Liberles D.A."/>
            <person name="Volff J.N."/>
            <person name="Philippe H."/>
            <person name="Lenhard B."/>
            <person name="Roest Crollius H."/>
            <person name="Wincker P."/>
            <person name="Chourrout D."/>
        </authorList>
    </citation>
    <scope>NUCLEOTIDE SEQUENCE [LARGE SCALE GENOMIC DNA]</scope>
</reference>
<evidence type="ECO:0000313" key="3">
    <source>
        <dbReference type="Proteomes" id="UP000001307"/>
    </source>
</evidence>
<protein>
    <recommendedName>
        <fullName evidence="4">Arylesterase</fullName>
    </recommendedName>
</protein>
<gene>
    <name evidence="2" type="ORF">GSOID_T00008859001</name>
</gene>
<dbReference type="InterPro" id="IPR011042">
    <property type="entry name" value="6-blade_b-propeller_TolB-like"/>
</dbReference>
<feature type="transmembrane region" description="Helical" evidence="1">
    <location>
        <begin position="7"/>
        <end position="27"/>
    </location>
</feature>
<dbReference type="EMBL" id="FN653017">
    <property type="protein sequence ID" value="CBY21106.1"/>
    <property type="molecule type" value="Genomic_DNA"/>
</dbReference>
<keyword evidence="1" id="KW-0472">Membrane</keyword>
<name>E4WVF3_OIKDI</name>
<keyword evidence="1" id="KW-0812">Transmembrane</keyword>
<dbReference type="PANTHER" id="PTHR11799">
    <property type="entry name" value="PARAOXONASE"/>
    <property type="match status" value="1"/>
</dbReference>
<dbReference type="SUPFAM" id="SSF63829">
    <property type="entry name" value="Calcium-dependent phosphotriesterase"/>
    <property type="match status" value="1"/>
</dbReference>
<dbReference type="InParanoid" id="E4WVF3"/>
<dbReference type="AlphaFoldDB" id="E4WVF3"/>
<dbReference type="OrthoDB" id="423498at2759"/>
<evidence type="ECO:0000256" key="1">
    <source>
        <dbReference type="SAM" id="Phobius"/>
    </source>
</evidence>
<sequence>MIIRQKGFLSSIFSLKFAILCYVAFYVNKSVTLFGYRHNPDTLKIKHFDEHSCTKLLFDVGAEDIATSTNGIAFITSGLVYAPFVMSEGGGKIYTLDLSKTTPELTELALTGPHLNPHGLDIFEDDGEIFLYVVNHGDNMSRETVEKYKVNRDLSGLTWLKTFADDNIFRNINDLNIIAEDEFYISNNFHAKQDTPWLRKLEINSNMLMGSIAYCNGDDCELKTYPTLAFPNGVQKRGNELFVALSLANYRAVYEINSVNKDLTFKRNIALEVVHDNIWMNKNGDMYIGGGTNYGDHILHGKPIGSEIYKIPAGSYQAEQIYFDDGKEFRQCSIAVEWENHILMGSPGADFMICTRK</sequence>
<keyword evidence="1" id="KW-1133">Transmembrane helix</keyword>
<evidence type="ECO:0000313" key="2">
    <source>
        <dbReference type="EMBL" id="CBY21106.1"/>
    </source>
</evidence>
<dbReference type="InterPro" id="IPR051288">
    <property type="entry name" value="Serum_paraoxonase/arylesterase"/>
</dbReference>
<keyword evidence="3" id="KW-1185">Reference proteome</keyword>